<dbReference type="EMBL" id="HBUF01632597">
    <property type="protein sequence ID" value="CAG6783458.1"/>
    <property type="molecule type" value="Transcribed_RNA"/>
</dbReference>
<reference evidence="2" key="1">
    <citation type="submission" date="2021-05" db="EMBL/GenBank/DDBJ databases">
        <authorList>
            <person name="Alioto T."/>
            <person name="Alioto T."/>
            <person name="Gomez Garrido J."/>
        </authorList>
    </citation>
    <scope>NUCLEOTIDE SEQUENCE</scope>
</reference>
<keyword evidence="1" id="KW-1133">Transmembrane helix</keyword>
<name>A0A8D9BE43_9HEMI</name>
<keyword evidence="1" id="KW-0472">Membrane</keyword>
<feature type="transmembrane region" description="Helical" evidence="1">
    <location>
        <begin position="20"/>
        <end position="43"/>
    </location>
</feature>
<protein>
    <submittedName>
        <fullName evidence="2">Uncharacterized protein</fullName>
    </submittedName>
</protein>
<keyword evidence="1" id="KW-0812">Transmembrane</keyword>
<proteinExistence type="predicted"/>
<evidence type="ECO:0000256" key="1">
    <source>
        <dbReference type="SAM" id="Phobius"/>
    </source>
</evidence>
<organism evidence="2">
    <name type="scientific">Cacopsylla melanoneura</name>
    <dbReference type="NCBI Taxonomy" id="428564"/>
    <lineage>
        <taxon>Eukaryota</taxon>
        <taxon>Metazoa</taxon>
        <taxon>Ecdysozoa</taxon>
        <taxon>Arthropoda</taxon>
        <taxon>Hexapoda</taxon>
        <taxon>Insecta</taxon>
        <taxon>Pterygota</taxon>
        <taxon>Neoptera</taxon>
        <taxon>Paraneoptera</taxon>
        <taxon>Hemiptera</taxon>
        <taxon>Sternorrhyncha</taxon>
        <taxon>Psylloidea</taxon>
        <taxon>Psyllidae</taxon>
        <taxon>Psyllinae</taxon>
        <taxon>Cacopsylla</taxon>
    </lineage>
</organism>
<dbReference type="AlphaFoldDB" id="A0A8D9BE43"/>
<sequence>MSMAWLRLRIGKHLRNTFEVGVYLCGINTLYIFMRSTLYIYGINTLPCGINTLPLWYQHLHTYVISTLLMFTILVPGDQAVQSHCPGSSPVQLHRLRPLSLHTRCL</sequence>
<accession>A0A8D9BE43</accession>
<feature type="transmembrane region" description="Helical" evidence="1">
    <location>
        <begin position="55"/>
        <end position="75"/>
    </location>
</feature>
<evidence type="ECO:0000313" key="2">
    <source>
        <dbReference type="EMBL" id="CAG6783458.1"/>
    </source>
</evidence>